<evidence type="ECO:0000259" key="7">
    <source>
        <dbReference type="Pfam" id="PF02826"/>
    </source>
</evidence>
<evidence type="ECO:0000259" key="6">
    <source>
        <dbReference type="Pfam" id="PF00389"/>
    </source>
</evidence>
<dbReference type="InterPro" id="IPR050857">
    <property type="entry name" value="D-2-hydroxyacid_DH"/>
</dbReference>
<reference evidence="8" key="1">
    <citation type="submission" date="2024-05" db="EMBL/GenBank/DDBJ databases">
        <title>Planctomycetes of the genus Singulisphaera possess chitinolytic capabilities.</title>
        <authorList>
            <person name="Ivanova A."/>
        </authorList>
    </citation>
    <scope>NUCLEOTIDE SEQUENCE</scope>
    <source>
        <strain evidence="8">Ch08T</strain>
    </source>
</reference>
<gene>
    <name evidence="8" type="ORF">V5E97_21210</name>
</gene>
<dbReference type="InterPro" id="IPR006139">
    <property type="entry name" value="D-isomer_2_OHA_DH_cat_dom"/>
</dbReference>
<dbReference type="InterPro" id="IPR029752">
    <property type="entry name" value="D-isomer_DH_CS1"/>
</dbReference>
<accession>A0AAU7C6I8</accession>
<keyword evidence="4" id="KW-0520">NAD</keyword>
<dbReference type="Pfam" id="PF00389">
    <property type="entry name" value="2-Hacid_dh"/>
    <property type="match status" value="1"/>
</dbReference>
<dbReference type="SUPFAM" id="SSF51735">
    <property type="entry name" value="NAD(P)-binding Rossmann-fold domains"/>
    <property type="match status" value="1"/>
</dbReference>
<feature type="domain" description="D-isomer specific 2-hydroxyacid dehydrogenase catalytic" evidence="6">
    <location>
        <begin position="37"/>
        <end position="316"/>
    </location>
</feature>
<dbReference type="Pfam" id="PF02826">
    <property type="entry name" value="2-Hacid_dh_C"/>
    <property type="match status" value="1"/>
</dbReference>
<dbReference type="InterPro" id="IPR036291">
    <property type="entry name" value="NAD(P)-bd_dom_sf"/>
</dbReference>
<dbReference type="PROSITE" id="PS00671">
    <property type="entry name" value="D_2_HYDROXYACID_DH_3"/>
    <property type="match status" value="1"/>
</dbReference>
<evidence type="ECO:0000256" key="3">
    <source>
        <dbReference type="ARBA" id="ARBA00023002"/>
    </source>
</evidence>
<dbReference type="RefSeq" id="WP_406693557.1">
    <property type="nucleotide sequence ID" value="NZ_CP155447.1"/>
</dbReference>
<evidence type="ECO:0000256" key="2">
    <source>
        <dbReference type="ARBA" id="ARBA00022605"/>
    </source>
</evidence>
<dbReference type="Gene3D" id="3.40.50.720">
    <property type="entry name" value="NAD(P)-binding Rossmann-like Domain"/>
    <property type="match status" value="2"/>
</dbReference>
<dbReference type="PROSITE" id="PS00670">
    <property type="entry name" value="D_2_HYDROXYACID_DH_2"/>
    <property type="match status" value="1"/>
</dbReference>
<dbReference type="AlphaFoldDB" id="A0AAU7C6I8"/>
<dbReference type="PANTHER" id="PTHR42789:SF1">
    <property type="entry name" value="D-ISOMER SPECIFIC 2-HYDROXYACID DEHYDROGENASE FAMILY PROTEIN (AFU_ORTHOLOGUE AFUA_6G10090)"/>
    <property type="match status" value="1"/>
</dbReference>
<comment type="similarity">
    <text evidence="1 5">Belongs to the D-isomer specific 2-hydroxyacid dehydrogenase family.</text>
</comment>
<feature type="domain" description="D-isomer specific 2-hydroxyacid dehydrogenase NAD-binding" evidence="7">
    <location>
        <begin position="112"/>
        <end position="285"/>
    </location>
</feature>
<dbReference type="FunFam" id="3.40.50.720:FF:000203">
    <property type="entry name" value="D-3-phosphoglycerate dehydrogenase (SerA)"/>
    <property type="match status" value="1"/>
</dbReference>
<organism evidence="8">
    <name type="scientific">Singulisphaera sp. Ch08</name>
    <dbReference type="NCBI Taxonomy" id="3120278"/>
    <lineage>
        <taxon>Bacteria</taxon>
        <taxon>Pseudomonadati</taxon>
        <taxon>Planctomycetota</taxon>
        <taxon>Planctomycetia</taxon>
        <taxon>Isosphaerales</taxon>
        <taxon>Isosphaeraceae</taxon>
        <taxon>Singulisphaera</taxon>
    </lineage>
</organism>
<evidence type="ECO:0000256" key="4">
    <source>
        <dbReference type="ARBA" id="ARBA00023027"/>
    </source>
</evidence>
<evidence type="ECO:0000256" key="1">
    <source>
        <dbReference type="ARBA" id="ARBA00005854"/>
    </source>
</evidence>
<protein>
    <submittedName>
        <fullName evidence="8">Phosphoglycerate dehydrogenase</fullName>
    </submittedName>
</protein>
<dbReference type="GO" id="GO:0016616">
    <property type="term" value="F:oxidoreductase activity, acting on the CH-OH group of donors, NAD or NADP as acceptor"/>
    <property type="evidence" value="ECO:0007669"/>
    <property type="project" value="InterPro"/>
</dbReference>
<dbReference type="PANTHER" id="PTHR42789">
    <property type="entry name" value="D-ISOMER SPECIFIC 2-HYDROXYACID DEHYDROGENASE FAMILY PROTEIN (AFU_ORTHOLOGUE AFUA_6G10090)"/>
    <property type="match status" value="1"/>
</dbReference>
<proteinExistence type="inferred from homology"/>
<keyword evidence="2" id="KW-0028">Amino-acid biosynthesis</keyword>
<evidence type="ECO:0000256" key="5">
    <source>
        <dbReference type="RuleBase" id="RU003719"/>
    </source>
</evidence>
<keyword evidence="3 5" id="KW-0560">Oxidoreductase</keyword>
<dbReference type="CDD" id="cd12172">
    <property type="entry name" value="PGDH_like_2"/>
    <property type="match status" value="1"/>
</dbReference>
<dbReference type="SUPFAM" id="SSF52283">
    <property type="entry name" value="Formate/glycerate dehydrogenase catalytic domain-like"/>
    <property type="match status" value="1"/>
</dbReference>
<dbReference type="PROSITE" id="PS00065">
    <property type="entry name" value="D_2_HYDROXYACID_DH_1"/>
    <property type="match status" value="1"/>
</dbReference>
<sequence>MPNILIMPTPLRHRPGRYREILNEAGFTPIDPPGDHRLSESDLIAAMPEIDALLAGGDPVTTRMIEVAPRLRAIARAGVGYESVDLSTATARKIPVAITPGANHASVAEQVFALLLALTRNLMVLDRSIRDGGWDRRAVRPLRGTTMGVVGLGRIGRSVVTRALAFGMRVVVFDRNQDPEFKRCHGIEYLPLNDLLAASDVVSVHLPMNDSTLGIFNREAFARMRPGALFINTARGGLVVEADLAESLTAGHLAGAGLDVMNFEPPEPDNPLLTMQNVVLSPHIGGVDSTALDDMAEQAARIVIDLYRGQWPEACVVNDELRQGWRW</sequence>
<dbReference type="GO" id="GO:0051287">
    <property type="term" value="F:NAD binding"/>
    <property type="evidence" value="ECO:0007669"/>
    <property type="project" value="InterPro"/>
</dbReference>
<evidence type="ECO:0000313" key="8">
    <source>
        <dbReference type="EMBL" id="XBH00876.1"/>
    </source>
</evidence>
<dbReference type="EMBL" id="CP155447">
    <property type="protein sequence ID" value="XBH00876.1"/>
    <property type="molecule type" value="Genomic_DNA"/>
</dbReference>
<dbReference type="InterPro" id="IPR006140">
    <property type="entry name" value="D-isomer_DH_NAD-bd"/>
</dbReference>
<dbReference type="GO" id="GO:0008652">
    <property type="term" value="P:amino acid biosynthetic process"/>
    <property type="evidence" value="ECO:0007669"/>
    <property type="project" value="UniProtKB-KW"/>
</dbReference>
<name>A0AAU7C6I8_9BACT</name>
<dbReference type="InterPro" id="IPR029753">
    <property type="entry name" value="D-isomer_DH_CS"/>
</dbReference>